<dbReference type="EC" id="2.7.7.87" evidence="3"/>
<feature type="domain" description="YrdC-like" evidence="12">
    <location>
        <begin position="1"/>
        <end position="96"/>
    </location>
</feature>
<evidence type="ECO:0000256" key="5">
    <source>
        <dbReference type="ARBA" id="ARBA00022679"/>
    </source>
</evidence>
<evidence type="ECO:0000313" key="14">
    <source>
        <dbReference type="Proteomes" id="UP001596317"/>
    </source>
</evidence>
<comment type="catalytic activity">
    <reaction evidence="11">
        <text>L-threonine + hydrogencarbonate + ATP = L-threonylcarbamoyladenylate + diphosphate + H2O</text>
        <dbReference type="Rhea" id="RHEA:36407"/>
        <dbReference type="ChEBI" id="CHEBI:15377"/>
        <dbReference type="ChEBI" id="CHEBI:17544"/>
        <dbReference type="ChEBI" id="CHEBI:30616"/>
        <dbReference type="ChEBI" id="CHEBI:33019"/>
        <dbReference type="ChEBI" id="CHEBI:57926"/>
        <dbReference type="ChEBI" id="CHEBI:73682"/>
        <dbReference type="EC" id="2.7.7.87"/>
    </reaction>
</comment>
<keyword evidence="7 13" id="KW-0548">Nucleotidyltransferase</keyword>
<comment type="similarity">
    <text evidence="2">Belongs to the SUA5 family.</text>
</comment>
<dbReference type="InterPro" id="IPR006070">
    <property type="entry name" value="Sua5-like_dom"/>
</dbReference>
<evidence type="ECO:0000256" key="4">
    <source>
        <dbReference type="ARBA" id="ARBA00022490"/>
    </source>
</evidence>
<proteinExistence type="inferred from homology"/>
<keyword evidence="14" id="KW-1185">Reference proteome</keyword>
<evidence type="ECO:0000256" key="1">
    <source>
        <dbReference type="ARBA" id="ARBA00004496"/>
    </source>
</evidence>
<reference evidence="14" key="1">
    <citation type="journal article" date="2019" name="Int. J. Syst. Evol. Microbiol.">
        <title>The Global Catalogue of Microorganisms (GCM) 10K type strain sequencing project: providing services to taxonomists for standard genome sequencing and annotation.</title>
        <authorList>
            <consortium name="The Broad Institute Genomics Platform"/>
            <consortium name="The Broad Institute Genome Sequencing Center for Infectious Disease"/>
            <person name="Wu L."/>
            <person name="Ma J."/>
        </authorList>
    </citation>
    <scope>NUCLEOTIDE SEQUENCE [LARGE SCALE GENOMIC DNA]</scope>
    <source>
        <strain evidence="14">CCUG 63830</strain>
    </source>
</reference>
<keyword evidence="4" id="KW-0963">Cytoplasm</keyword>
<organism evidence="13 14">
    <name type="scientific">Deinococcus multiflagellatus</name>
    <dbReference type="NCBI Taxonomy" id="1656887"/>
    <lineage>
        <taxon>Bacteria</taxon>
        <taxon>Thermotogati</taxon>
        <taxon>Deinococcota</taxon>
        <taxon>Deinococci</taxon>
        <taxon>Deinococcales</taxon>
        <taxon>Deinococcaceae</taxon>
        <taxon>Deinococcus</taxon>
    </lineage>
</organism>
<dbReference type="EMBL" id="JBHSWB010000001">
    <property type="protein sequence ID" value="MFC6660615.1"/>
    <property type="molecule type" value="Genomic_DNA"/>
</dbReference>
<dbReference type="InterPro" id="IPR050156">
    <property type="entry name" value="TC-AMP_synthase_SUA5"/>
</dbReference>
<accession>A0ABW1ZIB3</accession>
<dbReference type="InterPro" id="IPR017945">
    <property type="entry name" value="DHBP_synth_RibB-like_a/b_dom"/>
</dbReference>
<dbReference type="PANTHER" id="PTHR17490:SF16">
    <property type="entry name" value="THREONYLCARBAMOYL-AMP SYNTHASE"/>
    <property type="match status" value="1"/>
</dbReference>
<dbReference type="RefSeq" id="WP_380055733.1">
    <property type="nucleotide sequence ID" value="NZ_JBHSWB010000001.1"/>
</dbReference>
<evidence type="ECO:0000256" key="6">
    <source>
        <dbReference type="ARBA" id="ARBA00022694"/>
    </source>
</evidence>
<evidence type="ECO:0000256" key="3">
    <source>
        <dbReference type="ARBA" id="ARBA00012584"/>
    </source>
</evidence>
<comment type="subcellular location">
    <subcellularLocation>
        <location evidence="1">Cytoplasm</location>
    </subcellularLocation>
</comment>
<gene>
    <name evidence="13" type="ORF">ACFP90_09805</name>
</gene>
<name>A0ABW1ZIB3_9DEIO</name>
<protein>
    <recommendedName>
        <fullName evidence="10">L-threonylcarbamoyladenylate synthase</fullName>
        <ecNumber evidence="3">2.7.7.87</ecNumber>
    </recommendedName>
    <alternativeName>
        <fullName evidence="10">L-threonylcarbamoyladenylate synthase</fullName>
    </alternativeName>
</protein>
<comment type="caution">
    <text evidence="13">The sequence shown here is derived from an EMBL/GenBank/DDBJ whole genome shotgun (WGS) entry which is preliminary data.</text>
</comment>
<sequence length="111" mass="11522">MLPASAACPPLLAPEGRVGIRVPDHPVALALLNAVGGVLATTSCNPSGEAPALTFAAALAMNLGDMVLPDGDVPCLGIPSTVLLLPEGRVLREGPCRRSRCWRGWNVRLCE</sequence>
<evidence type="ECO:0000259" key="12">
    <source>
        <dbReference type="PROSITE" id="PS51163"/>
    </source>
</evidence>
<dbReference type="Pfam" id="PF01300">
    <property type="entry name" value="Sua5_yciO_yrdC"/>
    <property type="match status" value="1"/>
</dbReference>
<keyword evidence="8" id="KW-0547">Nucleotide-binding</keyword>
<evidence type="ECO:0000256" key="7">
    <source>
        <dbReference type="ARBA" id="ARBA00022695"/>
    </source>
</evidence>
<dbReference type="Proteomes" id="UP001596317">
    <property type="component" value="Unassembled WGS sequence"/>
</dbReference>
<dbReference type="SUPFAM" id="SSF55821">
    <property type="entry name" value="YrdC/RibB"/>
    <property type="match status" value="1"/>
</dbReference>
<dbReference type="PROSITE" id="PS51163">
    <property type="entry name" value="YRDC"/>
    <property type="match status" value="1"/>
</dbReference>
<keyword evidence="9" id="KW-0067">ATP-binding</keyword>
<dbReference type="PANTHER" id="PTHR17490">
    <property type="entry name" value="SUA5"/>
    <property type="match status" value="1"/>
</dbReference>
<evidence type="ECO:0000256" key="11">
    <source>
        <dbReference type="ARBA" id="ARBA00048366"/>
    </source>
</evidence>
<evidence type="ECO:0000313" key="13">
    <source>
        <dbReference type="EMBL" id="MFC6660615.1"/>
    </source>
</evidence>
<evidence type="ECO:0000256" key="9">
    <source>
        <dbReference type="ARBA" id="ARBA00022840"/>
    </source>
</evidence>
<dbReference type="GO" id="GO:0061710">
    <property type="term" value="F:L-threonylcarbamoyladenylate synthase"/>
    <property type="evidence" value="ECO:0007669"/>
    <property type="project" value="UniProtKB-EC"/>
</dbReference>
<dbReference type="Gene3D" id="3.90.870.10">
    <property type="entry name" value="DHBP synthase"/>
    <property type="match status" value="1"/>
</dbReference>
<keyword evidence="5 13" id="KW-0808">Transferase</keyword>
<evidence type="ECO:0000256" key="10">
    <source>
        <dbReference type="ARBA" id="ARBA00029774"/>
    </source>
</evidence>
<keyword evidence="6" id="KW-0819">tRNA processing</keyword>
<evidence type="ECO:0000256" key="2">
    <source>
        <dbReference type="ARBA" id="ARBA00007663"/>
    </source>
</evidence>
<evidence type="ECO:0000256" key="8">
    <source>
        <dbReference type="ARBA" id="ARBA00022741"/>
    </source>
</evidence>